<organism evidence="1">
    <name type="scientific">Anopheles darlingi</name>
    <name type="common">Mosquito</name>
    <dbReference type="NCBI Taxonomy" id="43151"/>
    <lineage>
        <taxon>Eukaryota</taxon>
        <taxon>Metazoa</taxon>
        <taxon>Ecdysozoa</taxon>
        <taxon>Arthropoda</taxon>
        <taxon>Hexapoda</taxon>
        <taxon>Insecta</taxon>
        <taxon>Pterygota</taxon>
        <taxon>Neoptera</taxon>
        <taxon>Endopterygota</taxon>
        <taxon>Diptera</taxon>
        <taxon>Nematocera</taxon>
        <taxon>Culicoidea</taxon>
        <taxon>Culicidae</taxon>
        <taxon>Anophelinae</taxon>
        <taxon>Anopheles</taxon>
    </lineage>
</organism>
<dbReference type="AlphaFoldDB" id="A0A2M4DG78"/>
<protein>
    <submittedName>
        <fullName evidence="1">Putative secreted protein</fullName>
    </submittedName>
</protein>
<accession>A0A2M4DG78</accession>
<name>A0A2M4DG78_ANODA</name>
<sequence>MMVTSYFVCSFVAGSPVSGNVPRTGRIMLHDRPFYDLLSPFAPHRRNVATGVNEGFLQRYARNAENERRS</sequence>
<evidence type="ECO:0000313" key="1">
    <source>
        <dbReference type="EMBL" id="MBW76600.1"/>
    </source>
</evidence>
<proteinExistence type="predicted"/>
<reference evidence="1" key="1">
    <citation type="submission" date="2018-01" db="EMBL/GenBank/DDBJ databases">
        <title>An insight into the sialome of Amazonian anophelines.</title>
        <authorList>
            <person name="Ribeiro J.M."/>
            <person name="Scarpassa V."/>
            <person name="Calvo E."/>
        </authorList>
    </citation>
    <scope>NUCLEOTIDE SEQUENCE</scope>
</reference>
<dbReference type="EMBL" id="GGFL01012422">
    <property type="protein sequence ID" value="MBW76600.1"/>
    <property type="molecule type" value="Transcribed_RNA"/>
</dbReference>